<feature type="compositionally biased region" description="Polar residues" evidence="1">
    <location>
        <begin position="14"/>
        <end position="30"/>
    </location>
</feature>
<feature type="compositionally biased region" description="Basic residues" evidence="1">
    <location>
        <begin position="47"/>
        <end position="56"/>
    </location>
</feature>
<dbReference type="EMBL" id="MU620966">
    <property type="protein sequence ID" value="KAI8575909.1"/>
    <property type="molecule type" value="Genomic_DNA"/>
</dbReference>
<gene>
    <name evidence="2" type="ORF">K450DRAFT_259347</name>
</gene>
<reference evidence="2" key="2">
    <citation type="journal article" date="2022" name="Proc. Natl. Acad. Sci. U.S.A.">
        <title>Diploid-dominant life cycles characterize the early evolution of Fungi.</title>
        <authorList>
            <person name="Amses K.R."/>
            <person name="Simmons D.R."/>
            <person name="Longcore J.E."/>
            <person name="Mondo S.J."/>
            <person name="Seto K."/>
            <person name="Jeronimo G.H."/>
            <person name="Bonds A.E."/>
            <person name="Quandt C.A."/>
            <person name="Davis W.J."/>
            <person name="Chang Y."/>
            <person name="Federici B.A."/>
            <person name="Kuo A."/>
            <person name="LaButti K."/>
            <person name="Pangilinan J."/>
            <person name="Andreopoulos W."/>
            <person name="Tritt A."/>
            <person name="Riley R."/>
            <person name="Hundley H."/>
            <person name="Johnson J."/>
            <person name="Lipzen A."/>
            <person name="Barry K."/>
            <person name="Lang B.F."/>
            <person name="Cuomo C.A."/>
            <person name="Buchler N.E."/>
            <person name="Grigoriev I.V."/>
            <person name="Spatafora J.W."/>
            <person name="Stajich J.E."/>
            <person name="James T.Y."/>
        </authorList>
    </citation>
    <scope>NUCLEOTIDE SEQUENCE</scope>
    <source>
        <strain evidence="2">AG</strain>
    </source>
</reference>
<dbReference type="Proteomes" id="UP001206595">
    <property type="component" value="Unassembled WGS sequence"/>
</dbReference>
<evidence type="ECO:0000313" key="2">
    <source>
        <dbReference type="EMBL" id="KAI8575909.1"/>
    </source>
</evidence>
<feature type="compositionally biased region" description="Low complexity" evidence="1">
    <location>
        <begin position="140"/>
        <end position="150"/>
    </location>
</feature>
<reference evidence="2" key="1">
    <citation type="submission" date="2021-06" db="EMBL/GenBank/DDBJ databases">
        <authorList>
            <consortium name="DOE Joint Genome Institute"/>
            <person name="Mondo S.J."/>
            <person name="Amses K.R."/>
            <person name="Simmons D.R."/>
            <person name="Longcore J.E."/>
            <person name="Seto K."/>
            <person name="Alves G.H."/>
            <person name="Bonds A.E."/>
            <person name="Quandt C.A."/>
            <person name="Davis W.J."/>
            <person name="Chang Y."/>
            <person name="Letcher P.M."/>
            <person name="Powell M.J."/>
            <person name="Kuo A."/>
            <person name="Labutti K."/>
            <person name="Pangilinan J."/>
            <person name="Andreopoulos W."/>
            <person name="Tritt A."/>
            <person name="Riley R."/>
            <person name="Hundley H."/>
            <person name="Johnson J."/>
            <person name="Lipzen A."/>
            <person name="Barry K."/>
            <person name="Berbee M.L."/>
            <person name="Buchler N.E."/>
            <person name="Grigoriev I.V."/>
            <person name="Spatafora J.W."/>
            <person name="Stajich J.E."/>
            <person name="James T.Y."/>
        </authorList>
    </citation>
    <scope>NUCLEOTIDE SEQUENCE</scope>
    <source>
        <strain evidence="2">AG</strain>
    </source>
</reference>
<comment type="caution">
    <text evidence="2">The sequence shown here is derived from an EMBL/GenBank/DDBJ whole genome shotgun (WGS) entry which is preliminary data.</text>
</comment>
<feature type="region of interest" description="Disordered" evidence="1">
    <location>
        <begin position="1"/>
        <end position="58"/>
    </location>
</feature>
<dbReference type="GeneID" id="75917327"/>
<dbReference type="RefSeq" id="XP_051440913.1">
    <property type="nucleotide sequence ID" value="XM_051591984.1"/>
</dbReference>
<protein>
    <submittedName>
        <fullName evidence="2">Uncharacterized protein</fullName>
    </submittedName>
</protein>
<sequence length="173" mass="20482">MTSNQHPLARQDVVMSSANRQHSTPENTYTIDHHRHRKGDKDQHSPPPRRHSHHAPVCKFDAEKWKTEFRRKSIDSLPHEQRFIAAQQRRGLNVMDTTDEDREYEEARQRIADDGLQREYDRYLSIMEQHRYMTDLYMQQQSVSQPAQQSYTDPVMMERTQSTAFNGRLSSSP</sequence>
<accession>A0AAD5HAM7</accession>
<proteinExistence type="predicted"/>
<dbReference type="AlphaFoldDB" id="A0AAD5HAM7"/>
<feature type="compositionally biased region" description="Polar residues" evidence="1">
    <location>
        <begin position="159"/>
        <end position="173"/>
    </location>
</feature>
<keyword evidence="3" id="KW-1185">Reference proteome</keyword>
<evidence type="ECO:0000313" key="3">
    <source>
        <dbReference type="Proteomes" id="UP001206595"/>
    </source>
</evidence>
<organism evidence="2 3">
    <name type="scientific">Umbelopsis ramanniana AG</name>
    <dbReference type="NCBI Taxonomy" id="1314678"/>
    <lineage>
        <taxon>Eukaryota</taxon>
        <taxon>Fungi</taxon>
        <taxon>Fungi incertae sedis</taxon>
        <taxon>Mucoromycota</taxon>
        <taxon>Mucoromycotina</taxon>
        <taxon>Umbelopsidomycetes</taxon>
        <taxon>Umbelopsidales</taxon>
        <taxon>Umbelopsidaceae</taxon>
        <taxon>Umbelopsis</taxon>
    </lineage>
</organism>
<feature type="region of interest" description="Disordered" evidence="1">
    <location>
        <begin position="140"/>
        <end position="173"/>
    </location>
</feature>
<evidence type="ECO:0000256" key="1">
    <source>
        <dbReference type="SAM" id="MobiDB-lite"/>
    </source>
</evidence>
<name>A0AAD5HAM7_UMBRA</name>